<organism evidence="1 2">
    <name type="scientific">Tritrichomonas musculus</name>
    <dbReference type="NCBI Taxonomy" id="1915356"/>
    <lineage>
        <taxon>Eukaryota</taxon>
        <taxon>Metamonada</taxon>
        <taxon>Parabasalia</taxon>
        <taxon>Tritrichomonadida</taxon>
        <taxon>Tritrichomonadidae</taxon>
        <taxon>Tritrichomonas</taxon>
    </lineage>
</organism>
<name>A0ABR2GQF1_9EUKA</name>
<dbReference type="EMBL" id="JAPFFF010000073">
    <property type="protein sequence ID" value="KAK8835848.1"/>
    <property type="molecule type" value="Genomic_DNA"/>
</dbReference>
<sequence length="104" mass="12381">MMSIKLLLEKVTKIQKFLIQLYLPTDASNIQQFHNTSSTSNHIHLRNAKNWKLLKFLKILKSLHFLTISHHLWLKVFSFNSMLKYLEIACFMEVQDCKASHFHH</sequence>
<protein>
    <submittedName>
        <fullName evidence="1">Uncharacterized protein</fullName>
    </submittedName>
</protein>
<evidence type="ECO:0000313" key="2">
    <source>
        <dbReference type="Proteomes" id="UP001470230"/>
    </source>
</evidence>
<dbReference type="Proteomes" id="UP001470230">
    <property type="component" value="Unassembled WGS sequence"/>
</dbReference>
<proteinExistence type="predicted"/>
<evidence type="ECO:0000313" key="1">
    <source>
        <dbReference type="EMBL" id="KAK8835848.1"/>
    </source>
</evidence>
<comment type="caution">
    <text evidence="1">The sequence shown here is derived from an EMBL/GenBank/DDBJ whole genome shotgun (WGS) entry which is preliminary data.</text>
</comment>
<gene>
    <name evidence="1" type="ORF">M9Y10_040400</name>
</gene>
<reference evidence="1 2" key="1">
    <citation type="submission" date="2024-04" db="EMBL/GenBank/DDBJ databases">
        <title>Tritrichomonas musculus Genome.</title>
        <authorList>
            <person name="Alves-Ferreira E."/>
            <person name="Grigg M."/>
            <person name="Lorenzi H."/>
            <person name="Galac M."/>
        </authorList>
    </citation>
    <scope>NUCLEOTIDE SEQUENCE [LARGE SCALE GENOMIC DNA]</scope>
    <source>
        <strain evidence="1 2">EAF2021</strain>
    </source>
</reference>
<keyword evidence="2" id="KW-1185">Reference proteome</keyword>
<accession>A0ABR2GQF1</accession>